<accession>A0A9N9GWH6</accession>
<dbReference type="AlphaFoldDB" id="A0A9N9GWH6"/>
<dbReference type="EMBL" id="CAJVPJ010003405">
    <property type="protein sequence ID" value="CAG8639519.1"/>
    <property type="molecule type" value="Genomic_DNA"/>
</dbReference>
<organism evidence="1 2">
    <name type="scientific">Paraglomus occultum</name>
    <dbReference type="NCBI Taxonomy" id="144539"/>
    <lineage>
        <taxon>Eukaryota</taxon>
        <taxon>Fungi</taxon>
        <taxon>Fungi incertae sedis</taxon>
        <taxon>Mucoromycota</taxon>
        <taxon>Glomeromycotina</taxon>
        <taxon>Glomeromycetes</taxon>
        <taxon>Paraglomerales</taxon>
        <taxon>Paraglomeraceae</taxon>
        <taxon>Paraglomus</taxon>
    </lineage>
</organism>
<gene>
    <name evidence="1" type="ORF">POCULU_LOCUS9340</name>
</gene>
<name>A0A9N9GWH6_9GLOM</name>
<proteinExistence type="predicted"/>
<protein>
    <submittedName>
        <fullName evidence="1">563_t:CDS:1</fullName>
    </submittedName>
</protein>
<comment type="caution">
    <text evidence="1">The sequence shown here is derived from an EMBL/GenBank/DDBJ whole genome shotgun (WGS) entry which is preliminary data.</text>
</comment>
<dbReference type="Proteomes" id="UP000789572">
    <property type="component" value="Unassembled WGS sequence"/>
</dbReference>
<reference evidence="1" key="1">
    <citation type="submission" date="2021-06" db="EMBL/GenBank/DDBJ databases">
        <authorList>
            <person name="Kallberg Y."/>
            <person name="Tangrot J."/>
            <person name="Rosling A."/>
        </authorList>
    </citation>
    <scope>NUCLEOTIDE SEQUENCE</scope>
    <source>
        <strain evidence="1">IA702</strain>
    </source>
</reference>
<keyword evidence="2" id="KW-1185">Reference proteome</keyword>
<evidence type="ECO:0000313" key="2">
    <source>
        <dbReference type="Proteomes" id="UP000789572"/>
    </source>
</evidence>
<evidence type="ECO:0000313" key="1">
    <source>
        <dbReference type="EMBL" id="CAG8639519.1"/>
    </source>
</evidence>
<sequence>MCKSKLGLDLRLVTKYSRATSTSSGRTLYRMVNLDENPRRLGILKKTSATAFIISSRKKKSTARYALSEENDNNVYTPTEKLDMTCTTRFRMEFCGAKSVIEDIRHVLYFVR</sequence>